<name>A0A1D3D3F9_9EIME</name>
<sequence length="798" mass="86790">MRDSGPSPALQTMAALFNMTPPSTAPTQCAAASALSSRKGGNAMQLSSFGEVPFELVPPPNQVQQQLPQQHLRQQDAAHEPLTGLQIRASFGPRLSTYSFPVKHEQRHRCTQQLPGHRRDDEVVCCYFGGADPDAKPNVLQVFRVLEQRSTSTRGHNSSVSRKTTGKVLLSGSLVEQPTQRAQQRTFVQVSFHPFCDYAVTLLTHEALPETAITPATAATPTKPTACSTHAVVRLFDVSSSTQIPQQEILLPPIADSGLLASHFSFGAAAERIDLWTALALFVSFPRITGSCLCLTPFLPNRAELPPALVLQLQDASLHYQVVQQMCIGQEGSSSNTQVGESCGVRTDMQQEVFTWLKDRARGSSTTETSSMQQELQAEPVQLEIPRPSEDISDELQQGELLIGASPLLLLLRWSGGVQATQLDTGAFRVEVSGILPIVPQQQLHNGNGVTLHCSSLTEAGLSGFRCLPVVPSPVSSPNLLLAVAYAEGKATTVSAGAAPQSEPAATRLPLLFALDLDAAAPIPAPKHSLNGNRTTGARQQLQLEQDQKCEIHLQAAEAVRAAYRQQRQALDELRRMRVAASKAAASAEAESAGSSSRKARRAAAAAAAEAAVAAVKWVDIAESVFLHEERQQLRLLQHQAWRMLQRKTAILQHQLLLQADEAERMDLQQQLQQQRISELERQSDELKRRCDSVATLLGATAASLRRQQLALTVPQHGLLLQLLPSQLFSRIDAAVMQRDAETKNTAHPTDVSSLLRLTAAVTAQMLVIQQRQQELQQEFFLTTASERSSLEQSSSTT</sequence>
<dbReference type="Proteomes" id="UP000095192">
    <property type="component" value="Unassembled WGS sequence"/>
</dbReference>
<keyword evidence="1" id="KW-0175">Coiled coil</keyword>
<reference evidence="2 3" key="1">
    <citation type="journal article" date="2016" name="BMC Genomics">
        <title>Comparative genomics reveals Cyclospora cayetanensis possesses coccidia-like metabolism and invasion components but unique surface antigens.</title>
        <authorList>
            <person name="Liu S."/>
            <person name="Wang L."/>
            <person name="Zheng H."/>
            <person name="Xu Z."/>
            <person name="Roellig D.M."/>
            <person name="Li N."/>
            <person name="Frace M.A."/>
            <person name="Tang K."/>
            <person name="Arrowood M.J."/>
            <person name="Moss D.M."/>
            <person name="Zhang L."/>
            <person name="Feng Y."/>
            <person name="Xiao L."/>
        </authorList>
    </citation>
    <scope>NUCLEOTIDE SEQUENCE [LARGE SCALE GENOMIC DNA]</scope>
    <source>
        <strain evidence="2 3">CHN_HEN01</strain>
    </source>
</reference>
<evidence type="ECO:0000313" key="2">
    <source>
        <dbReference type="EMBL" id="OEH77972.1"/>
    </source>
</evidence>
<gene>
    <name evidence="2" type="ORF">cyc_06557</name>
</gene>
<organism evidence="2 3">
    <name type="scientific">Cyclospora cayetanensis</name>
    <dbReference type="NCBI Taxonomy" id="88456"/>
    <lineage>
        <taxon>Eukaryota</taxon>
        <taxon>Sar</taxon>
        <taxon>Alveolata</taxon>
        <taxon>Apicomplexa</taxon>
        <taxon>Conoidasida</taxon>
        <taxon>Coccidia</taxon>
        <taxon>Eucoccidiorida</taxon>
        <taxon>Eimeriorina</taxon>
        <taxon>Eimeriidae</taxon>
        <taxon>Cyclospora</taxon>
    </lineage>
</organism>
<feature type="coiled-coil region" evidence="1">
    <location>
        <begin position="554"/>
        <end position="591"/>
    </location>
</feature>
<evidence type="ECO:0000313" key="3">
    <source>
        <dbReference type="Proteomes" id="UP000095192"/>
    </source>
</evidence>
<proteinExistence type="predicted"/>
<dbReference type="AlphaFoldDB" id="A0A1D3D3F9"/>
<dbReference type="EMBL" id="JROU02000911">
    <property type="protein sequence ID" value="OEH77972.1"/>
    <property type="molecule type" value="Genomic_DNA"/>
</dbReference>
<keyword evidence="3" id="KW-1185">Reference proteome</keyword>
<dbReference type="InParanoid" id="A0A1D3D3F9"/>
<evidence type="ECO:0000256" key="1">
    <source>
        <dbReference type="SAM" id="Coils"/>
    </source>
</evidence>
<dbReference type="VEuPathDB" id="ToxoDB:cyc_06557"/>
<accession>A0A1D3D3F9</accession>
<protein>
    <submittedName>
        <fullName evidence="2">Armadillo beta-catenin-like repeat-containing protein</fullName>
    </submittedName>
</protein>
<feature type="coiled-coil region" evidence="1">
    <location>
        <begin position="658"/>
        <end position="697"/>
    </location>
</feature>
<dbReference type="VEuPathDB" id="ToxoDB:LOC34622695"/>
<comment type="caution">
    <text evidence="2">The sequence shown here is derived from an EMBL/GenBank/DDBJ whole genome shotgun (WGS) entry which is preliminary data.</text>
</comment>